<name>A0A922I8P9_DERFA</name>
<evidence type="ECO:0000313" key="2">
    <source>
        <dbReference type="Proteomes" id="UP000790347"/>
    </source>
</evidence>
<proteinExistence type="predicted"/>
<accession>A0A922I8P9</accession>
<protein>
    <submittedName>
        <fullName evidence="1">Uncharacterized protein</fullName>
    </submittedName>
</protein>
<dbReference type="AlphaFoldDB" id="A0A922I8P9"/>
<comment type="caution">
    <text evidence="1">The sequence shown here is derived from an EMBL/GenBank/DDBJ whole genome shotgun (WGS) entry which is preliminary data.</text>
</comment>
<organism evidence="1 2">
    <name type="scientific">Dermatophagoides farinae</name>
    <name type="common">American house dust mite</name>
    <dbReference type="NCBI Taxonomy" id="6954"/>
    <lineage>
        <taxon>Eukaryota</taxon>
        <taxon>Metazoa</taxon>
        <taxon>Ecdysozoa</taxon>
        <taxon>Arthropoda</taxon>
        <taxon>Chelicerata</taxon>
        <taxon>Arachnida</taxon>
        <taxon>Acari</taxon>
        <taxon>Acariformes</taxon>
        <taxon>Sarcoptiformes</taxon>
        <taxon>Astigmata</taxon>
        <taxon>Psoroptidia</taxon>
        <taxon>Analgoidea</taxon>
        <taxon>Pyroglyphidae</taxon>
        <taxon>Dermatophagoidinae</taxon>
        <taxon>Dermatophagoides</taxon>
    </lineage>
</organism>
<reference evidence="1" key="1">
    <citation type="submission" date="2013-05" db="EMBL/GenBank/DDBJ databases">
        <authorList>
            <person name="Yim A.K.Y."/>
            <person name="Chan T.F."/>
            <person name="Ji K.M."/>
            <person name="Liu X.Y."/>
            <person name="Zhou J.W."/>
            <person name="Li R.Q."/>
            <person name="Yang K.Y."/>
            <person name="Li J."/>
            <person name="Li M."/>
            <person name="Law P.T.W."/>
            <person name="Wu Y.L."/>
            <person name="Cai Z.L."/>
            <person name="Qin H."/>
            <person name="Bao Y."/>
            <person name="Leung R.K.K."/>
            <person name="Ng P.K.S."/>
            <person name="Zou J."/>
            <person name="Zhong X.J."/>
            <person name="Ran P.X."/>
            <person name="Zhong N.S."/>
            <person name="Liu Z.G."/>
            <person name="Tsui S.K.W."/>
        </authorList>
    </citation>
    <scope>NUCLEOTIDE SEQUENCE</scope>
    <source>
        <strain evidence="1">Derf</strain>
        <tissue evidence="1">Whole organism</tissue>
    </source>
</reference>
<keyword evidence="2" id="KW-1185">Reference proteome</keyword>
<evidence type="ECO:0000313" key="1">
    <source>
        <dbReference type="EMBL" id="KAH9522786.1"/>
    </source>
</evidence>
<dbReference type="EMBL" id="ASGP02000002">
    <property type="protein sequence ID" value="KAH9522786.1"/>
    <property type="molecule type" value="Genomic_DNA"/>
</dbReference>
<gene>
    <name evidence="1" type="ORF">DERF_006347</name>
</gene>
<dbReference type="Proteomes" id="UP000790347">
    <property type="component" value="Unassembled WGS sequence"/>
</dbReference>
<reference evidence="1" key="2">
    <citation type="journal article" date="2022" name="Res Sq">
        <title>Comparative Genomics Reveals Insights into the Divergent Evolution of Astigmatic Mites and Household Pest Adaptations.</title>
        <authorList>
            <person name="Xiong Q."/>
            <person name="Wan A.T.-Y."/>
            <person name="Liu X.-Y."/>
            <person name="Fung C.S.-H."/>
            <person name="Xiao X."/>
            <person name="Malainual N."/>
            <person name="Hou J."/>
            <person name="Wang L."/>
            <person name="Wang M."/>
            <person name="Yang K."/>
            <person name="Cui Y."/>
            <person name="Leung E."/>
            <person name="Nong W."/>
            <person name="Shin S.-K."/>
            <person name="Au S."/>
            <person name="Jeong K.Y."/>
            <person name="Chew F.T."/>
            <person name="Hui J."/>
            <person name="Leung T.F."/>
            <person name="Tungtrongchitr A."/>
            <person name="Zhong N."/>
            <person name="Liu Z."/>
            <person name="Tsui S."/>
        </authorList>
    </citation>
    <scope>NUCLEOTIDE SEQUENCE</scope>
    <source>
        <strain evidence="1">Derf</strain>
        <tissue evidence="1">Whole organism</tissue>
    </source>
</reference>
<sequence>MKEKLLNFKHKICLSLTNQLSAAAGIGVNTCQPRFDSCSNIAVIFVAGSVVITGCCGCGVNDDGGGADGANVILDNGDGDGEGGTIDELPPITVDDTVGGGVIGMPADIIESIPVDGNLFAPILLFDELYADDGCGNDGVIICKPVAGC</sequence>